<evidence type="ECO:0000313" key="6">
    <source>
        <dbReference type="EMBL" id="GMR56939.1"/>
    </source>
</evidence>
<evidence type="ECO:0000313" key="7">
    <source>
        <dbReference type="Proteomes" id="UP001328107"/>
    </source>
</evidence>
<protein>
    <recommendedName>
        <fullName evidence="8">G protein-coupled receptor</fullName>
    </recommendedName>
</protein>
<evidence type="ECO:0000256" key="1">
    <source>
        <dbReference type="ARBA" id="ARBA00004141"/>
    </source>
</evidence>
<feature type="non-terminal residue" evidence="6">
    <location>
        <position position="524"/>
    </location>
</feature>
<dbReference type="InterPro" id="IPR019408">
    <property type="entry name" value="7TM_GPCR_serpentine_rcpt_Srab"/>
</dbReference>
<keyword evidence="7" id="KW-1185">Reference proteome</keyword>
<reference evidence="7" key="1">
    <citation type="submission" date="2022-10" db="EMBL/GenBank/DDBJ databases">
        <title>Genome assembly of Pristionchus species.</title>
        <authorList>
            <person name="Yoshida K."/>
            <person name="Sommer R.J."/>
        </authorList>
    </citation>
    <scope>NUCLEOTIDE SEQUENCE [LARGE SCALE GENOMIC DNA]</scope>
    <source>
        <strain evidence="7">RS5460</strain>
    </source>
</reference>
<keyword evidence="3 5" id="KW-1133">Transmembrane helix</keyword>
<dbReference type="InterPro" id="IPR053286">
    <property type="entry name" value="Nematode_rcpt-like_srab"/>
</dbReference>
<sequence length="524" mass="59612">MKCSHSFRNSEDLLVTPSKCLVRMVPQFFGICGSITSMLAMSLERLQASRKLSTYEMSSEIHGNNLIVLHLLLTFAGVYVDYVKYDFPTRVAQCSAASVGGMQLQSALSAFFFLSALFTIFLCKKLLKKNEHIHTSEESLSMTLSESFHTSITMAGAFGFLYFKIVGFPKEVYPMFENVINLVYLQGIAMPLIFLSRHRRKIQVEKQVFETNLRSGEDLIKMHGQLLVFRLFSSAFAIACMIVLERNKGKFVARKSVKVLMNFHGLWTFLLCISTFYESALQLYAHFTIQTPSELLMTSSRCLIRMTPQFFGMTGSVTSMLVMSFERFEASTNLSDFESSPSKYGWKFIILHIILTLLGVYVDMWKYGFPARVPHCSIASVLGHIPQHALASAYFLSALFTIFFCCKLLKRNTHVLKAEESLLMTLSERYQLSENIRVLRVLLPIVISHTSIIMGGAVGFFFFDLAGFQKELYPIFEDTINLVYLQGMAMPMIFLSRYRNKRLMESRIVNTNMSTGTELIAVHD</sequence>
<evidence type="ECO:0000256" key="4">
    <source>
        <dbReference type="ARBA" id="ARBA00023136"/>
    </source>
</evidence>
<proteinExistence type="predicted"/>
<keyword evidence="4 5" id="KW-0472">Membrane</keyword>
<dbReference type="AlphaFoldDB" id="A0AAN5I9Y9"/>
<feature type="transmembrane region" description="Helical" evidence="5">
    <location>
        <begin position="227"/>
        <end position="244"/>
    </location>
</feature>
<feature type="transmembrane region" description="Helical" evidence="5">
    <location>
        <begin position="482"/>
        <end position="498"/>
    </location>
</feature>
<evidence type="ECO:0008006" key="8">
    <source>
        <dbReference type="Google" id="ProtNLM"/>
    </source>
</evidence>
<dbReference type="PANTHER" id="PTHR46561:SF11">
    <property type="entry name" value="SERPENTINE RECEPTOR CLASS ALPHA_BETA-14"/>
    <property type="match status" value="1"/>
</dbReference>
<keyword evidence="2 5" id="KW-0812">Transmembrane</keyword>
<evidence type="ECO:0000256" key="5">
    <source>
        <dbReference type="SAM" id="Phobius"/>
    </source>
</evidence>
<evidence type="ECO:0000256" key="2">
    <source>
        <dbReference type="ARBA" id="ARBA00022692"/>
    </source>
</evidence>
<feature type="transmembrane region" description="Helical" evidence="5">
    <location>
        <begin position="63"/>
        <end position="80"/>
    </location>
</feature>
<dbReference type="SUPFAM" id="SSF81321">
    <property type="entry name" value="Family A G protein-coupled receptor-like"/>
    <property type="match status" value="1"/>
</dbReference>
<evidence type="ECO:0000256" key="3">
    <source>
        <dbReference type="ARBA" id="ARBA00022989"/>
    </source>
</evidence>
<feature type="transmembrane region" description="Helical" evidence="5">
    <location>
        <begin position="179"/>
        <end position="196"/>
    </location>
</feature>
<dbReference type="GO" id="GO:0016020">
    <property type="term" value="C:membrane"/>
    <property type="evidence" value="ECO:0007669"/>
    <property type="project" value="UniProtKB-SubCell"/>
</dbReference>
<dbReference type="Proteomes" id="UP001328107">
    <property type="component" value="Unassembled WGS sequence"/>
</dbReference>
<feature type="transmembrane region" description="Helical" evidence="5">
    <location>
        <begin position="438"/>
        <end position="462"/>
    </location>
</feature>
<feature type="transmembrane region" description="Helical" evidence="5">
    <location>
        <begin position="148"/>
        <end position="167"/>
    </location>
</feature>
<gene>
    <name evidence="6" type="ORF">PMAYCL1PPCAC_27134</name>
</gene>
<feature type="transmembrane region" description="Helical" evidence="5">
    <location>
        <begin position="391"/>
        <end position="409"/>
    </location>
</feature>
<dbReference type="EMBL" id="BTRK01000006">
    <property type="protein sequence ID" value="GMR56939.1"/>
    <property type="molecule type" value="Genomic_DNA"/>
</dbReference>
<organism evidence="6 7">
    <name type="scientific">Pristionchus mayeri</name>
    <dbReference type="NCBI Taxonomy" id="1317129"/>
    <lineage>
        <taxon>Eukaryota</taxon>
        <taxon>Metazoa</taxon>
        <taxon>Ecdysozoa</taxon>
        <taxon>Nematoda</taxon>
        <taxon>Chromadorea</taxon>
        <taxon>Rhabditida</taxon>
        <taxon>Rhabditina</taxon>
        <taxon>Diplogasteromorpha</taxon>
        <taxon>Diplogasteroidea</taxon>
        <taxon>Neodiplogasteridae</taxon>
        <taxon>Pristionchus</taxon>
    </lineage>
</organism>
<feature type="transmembrane region" description="Helical" evidence="5">
    <location>
        <begin position="344"/>
        <end position="362"/>
    </location>
</feature>
<accession>A0AAN5I9Y9</accession>
<comment type="subcellular location">
    <subcellularLocation>
        <location evidence="1">Membrane</location>
        <topology evidence="1">Multi-pass membrane protein</topology>
    </subcellularLocation>
</comment>
<dbReference type="PANTHER" id="PTHR46561">
    <property type="entry name" value="SERPENTINE RECEPTOR, CLASS AB (CLASS A-LIKE)-RELATED"/>
    <property type="match status" value="1"/>
</dbReference>
<dbReference type="Pfam" id="PF10292">
    <property type="entry name" value="7TM_GPCR_Srab"/>
    <property type="match status" value="2"/>
</dbReference>
<name>A0AAN5I9Y9_9BILA</name>
<feature type="transmembrane region" description="Helical" evidence="5">
    <location>
        <begin position="107"/>
        <end position="127"/>
    </location>
</feature>
<feature type="transmembrane region" description="Helical" evidence="5">
    <location>
        <begin position="264"/>
        <end position="285"/>
    </location>
</feature>
<comment type="caution">
    <text evidence="6">The sequence shown here is derived from an EMBL/GenBank/DDBJ whole genome shotgun (WGS) entry which is preliminary data.</text>
</comment>